<dbReference type="EMBL" id="VTWH01000004">
    <property type="protein sequence ID" value="KAA0968970.1"/>
    <property type="molecule type" value="Genomic_DNA"/>
</dbReference>
<comment type="caution">
    <text evidence="1">The sequence shown here is derived from an EMBL/GenBank/DDBJ whole genome shotgun (WGS) entry which is preliminary data.</text>
</comment>
<proteinExistence type="predicted"/>
<evidence type="ECO:0000313" key="1">
    <source>
        <dbReference type="EMBL" id="KAA0968970.1"/>
    </source>
</evidence>
<organism evidence="1 2">
    <name type="scientific">Aureimonas fodinaquatilis</name>
    <dbReference type="NCBI Taxonomy" id="2565783"/>
    <lineage>
        <taxon>Bacteria</taxon>
        <taxon>Pseudomonadati</taxon>
        <taxon>Pseudomonadota</taxon>
        <taxon>Alphaproteobacteria</taxon>
        <taxon>Hyphomicrobiales</taxon>
        <taxon>Aurantimonadaceae</taxon>
        <taxon>Aureimonas</taxon>
    </lineage>
</organism>
<dbReference type="RefSeq" id="WP_149301243.1">
    <property type="nucleotide sequence ID" value="NZ_VTWH01000004.1"/>
</dbReference>
<protein>
    <submittedName>
        <fullName evidence="1">Uncharacterized protein</fullName>
    </submittedName>
</protein>
<dbReference type="Proteomes" id="UP000324738">
    <property type="component" value="Unassembled WGS sequence"/>
</dbReference>
<gene>
    <name evidence="1" type="ORF">FPY71_15550</name>
</gene>
<evidence type="ECO:0000313" key="2">
    <source>
        <dbReference type="Proteomes" id="UP000324738"/>
    </source>
</evidence>
<dbReference type="AlphaFoldDB" id="A0A5B0DTT0"/>
<accession>A0A5B0DTT0</accession>
<reference evidence="1 2" key="1">
    <citation type="submission" date="2019-08" db="EMBL/GenBank/DDBJ databases">
        <title>Aureimonas fodiniaquatilis sp. nov., isolated from a coal mine wastewater.</title>
        <authorList>
            <person name="Kim W."/>
        </authorList>
    </citation>
    <scope>NUCLEOTIDE SEQUENCE [LARGE SCALE GENOMIC DNA]</scope>
    <source>
        <strain evidence="1 2">CAU 1482</strain>
    </source>
</reference>
<name>A0A5B0DTT0_9HYPH</name>
<keyword evidence="2" id="KW-1185">Reference proteome</keyword>
<sequence length="115" mass="13308">MVQSFYQTGISYNISLEVLAERLESFRDRMFAIARGLGAHSFSIEFSISAPPGLVFCFHFEAAAFPLTRHPREIGRRFDSESEFYGCALFETVWRNPARIRSAEDCHTYLRVEKF</sequence>